<dbReference type="Proteomes" id="UP000319263">
    <property type="component" value="Chromosome"/>
</dbReference>
<evidence type="ECO:0000256" key="1">
    <source>
        <dbReference type="SAM" id="Phobius"/>
    </source>
</evidence>
<keyword evidence="1" id="KW-0472">Membrane</keyword>
<organism evidence="3 4">
    <name type="scientific">Microlunatus elymi</name>
    <dbReference type="NCBI Taxonomy" id="2596828"/>
    <lineage>
        <taxon>Bacteria</taxon>
        <taxon>Bacillati</taxon>
        <taxon>Actinomycetota</taxon>
        <taxon>Actinomycetes</taxon>
        <taxon>Propionibacteriales</taxon>
        <taxon>Propionibacteriaceae</taxon>
        <taxon>Microlunatus</taxon>
    </lineage>
</organism>
<sequence>MIKFLQASAAARLLSAASLGALAGVVIGILTGWQLGLLCGIAAVQLLFVSIGWLVLWPMSAASTRHHVQREDFRPIVDEIIVVACVLAGLAGIILLAFLGSSSSRGVAAAVALGGVFLAWAALHLMYAVRYAHIYYAREGSVTGPAARAGGGIDFNSAEMPAYKDFFYFSYNLGMTYQVSDTNVSSSAIRVVVLRQCLLSYVFGVAILATTLNLVSSLVLH</sequence>
<dbReference type="KEGG" id="mik:FOE78_13700"/>
<feature type="transmembrane region" description="Helical" evidence="1">
    <location>
        <begin position="198"/>
        <end position="220"/>
    </location>
</feature>
<protein>
    <submittedName>
        <fullName evidence="3">DUF1345 domain-containing protein</fullName>
    </submittedName>
</protein>
<keyword evidence="1" id="KW-0812">Transmembrane</keyword>
<reference evidence="3 4" key="1">
    <citation type="submission" date="2019-07" db="EMBL/GenBank/DDBJ databases">
        <title>Microlunatus dokdonensis sp. nov. isolated from the rhizospheric soil of the wild plant Elymus tsukushiensis.</title>
        <authorList>
            <person name="Ghim S.-Y."/>
            <person name="Hwang Y.-J."/>
            <person name="Son J.-S."/>
            <person name="Shin J.-H."/>
        </authorList>
    </citation>
    <scope>NUCLEOTIDE SEQUENCE [LARGE SCALE GENOMIC DNA]</scope>
    <source>
        <strain evidence="3 4">KUDC0627</strain>
    </source>
</reference>
<gene>
    <name evidence="3" type="ORF">FOE78_13700</name>
</gene>
<keyword evidence="4" id="KW-1185">Reference proteome</keyword>
<dbReference type="RefSeq" id="WP_143986785.1">
    <property type="nucleotide sequence ID" value="NZ_CP041692.1"/>
</dbReference>
<evidence type="ECO:0000256" key="2">
    <source>
        <dbReference type="SAM" id="SignalP"/>
    </source>
</evidence>
<dbReference type="InterPro" id="IPR009781">
    <property type="entry name" value="DUF1345"/>
</dbReference>
<evidence type="ECO:0000313" key="4">
    <source>
        <dbReference type="Proteomes" id="UP000319263"/>
    </source>
</evidence>
<proteinExistence type="predicted"/>
<dbReference type="OrthoDB" id="64737at2"/>
<dbReference type="EMBL" id="CP041692">
    <property type="protein sequence ID" value="QDP96823.1"/>
    <property type="molecule type" value="Genomic_DNA"/>
</dbReference>
<feature type="signal peptide" evidence="2">
    <location>
        <begin position="1"/>
        <end position="23"/>
    </location>
</feature>
<evidence type="ECO:0000313" key="3">
    <source>
        <dbReference type="EMBL" id="QDP96823.1"/>
    </source>
</evidence>
<keyword evidence="2" id="KW-0732">Signal</keyword>
<dbReference type="AlphaFoldDB" id="A0A516Q069"/>
<feature type="transmembrane region" description="Helical" evidence="1">
    <location>
        <begin position="33"/>
        <end position="59"/>
    </location>
</feature>
<feature type="transmembrane region" description="Helical" evidence="1">
    <location>
        <begin position="106"/>
        <end position="129"/>
    </location>
</feature>
<dbReference type="Pfam" id="PF07077">
    <property type="entry name" value="DUF1345"/>
    <property type="match status" value="1"/>
</dbReference>
<accession>A0A516Q069</accession>
<name>A0A516Q069_9ACTN</name>
<feature type="chain" id="PRO_5038482051" evidence="2">
    <location>
        <begin position="24"/>
        <end position="221"/>
    </location>
</feature>
<feature type="transmembrane region" description="Helical" evidence="1">
    <location>
        <begin position="80"/>
        <end position="100"/>
    </location>
</feature>
<keyword evidence="1" id="KW-1133">Transmembrane helix</keyword>